<feature type="compositionally biased region" description="Basic residues" evidence="1">
    <location>
        <begin position="1"/>
        <end position="11"/>
    </location>
</feature>
<dbReference type="OrthoDB" id="4160836at2759"/>
<dbReference type="AlphaFoldDB" id="A0A423WVP2"/>
<organism evidence="2 3">
    <name type="scientific">Cytospora leucostoma</name>
    <dbReference type="NCBI Taxonomy" id="1230097"/>
    <lineage>
        <taxon>Eukaryota</taxon>
        <taxon>Fungi</taxon>
        <taxon>Dikarya</taxon>
        <taxon>Ascomycota</taxon>
        <taxon>Pezizomycotina</taxon>
        <taxon>Sordariomycetes</taxon>
        <taxon>Sordariomycetidae</taxon>
        <taxon>Diaporthales</taxon>
        <taxon>Cytosporaceae</taxon>
        <taxon>Cytospora</taxon>
    </lineage>
</organism>
<comment type="caution">
    <text evidence="2">The sequence shown here is derived from an EMBL/GenBank/DDBJ whole genome shotgun (WGS) entry which is preliminary data.</text>
</comment>
<gene>
    <name evidence="2" type="ORF">VPNG_07129</name>
</gene>
<evidence type="ECO:0000313" key="2">
    <source>
        <dbReference type="EMBL" id="ROW07521.1"/>
    </source>
</evidence>
<dbReference type="Proteomes" id="UP000285146">
    <property type="component" value="Unassembled WGS sequence"/>
</dbReference>
<evidence type="ECO:0000313" key="3">
    <source>
        <dbReference type="Proteomes" id="UP000285146"/>
    </source>
</evidence>
<feature type="compositionally biased region" description="Polar residues" evidence="1">
    <location>
        <begin position="146"/>
        <end position="156"/>
    </location>
</feature>
<reference evidence="2 3" key="1">
    <citation type="submission" date="2015-09" db="EMBL/GenBank/DDBJ databases">
        <title>Host preference determinants of Valsa canker pathogens revealed by comparative genomics.</title>
        <authorList>
            <person name="Yin Z."/>
            <person name="Huang L."/>
        </authorList>
    </citation>
    <scope>NUCLEOTIDE SEQUENCE [LARGE SCALE GENOMIC DNA]</scope>
    <source>
        <strain evidence="2 3">SXYLt</strain>
    </source>
</reference>
<name>A0A423WVP2_9PEZI</name>
<protein>
    <submittedName>
        <fullName evidence="2">Uncharacterized protein</fullName>
    </submittedName>
</protein>
<feature type="compositionally biased region" description="Basic and acidic residues" evidence="1">
    <location>
        <begin position="236"/>
        <end position="246"/>
    </location>
</feature>
<feature type="compositionally biased region" description="Basic and acidic residues" evidence="1">
    <location>
        <begin position="285"/>
        <end position="295"/>
    </location>
</feature>
<feature type="region of interest" description="Disordered" evidence="1">
    <location>
        <begin position="573"/>
        <end position="597"/>
    </location>
</feature>
<feature type="compositionally biased region" description="Polar residues" evidence="1">
    <location>
        <begin position="43"/>
        <end position="64"/>
    </location>
</feature>
<dbReference type="InParanoid" id="A0A423WVP2"/>
<evidence type="ECO:0000256" key="1">
    <source>
        <dbReference type="SAM" id="MobiDB-lite"/>
    </source>
</evidence>
<dbReference type="STRING" id="1230097.A0A423WVP2"/>
<feature type="region of interest" description="Disordered" evidence="1">
    <location>
        <begin position="1"/>
        <end position="319"/>
    </location>
</feature>
<accession>A0A423WVP2</accession>
<feature type="compositionally biased region" description="Low complexity" evidence="1">
    <location>
        <begin position="112"/>
        <end position="124"/>
    </location>
</feature>
<proteinExistence type="predicted"/>
<sequence length="712" mass="76725">MESSAPKRRKTSPTAAVHVESTASPDPPPEQPQQQPEELRGRPSSTTSPKVPSFAAPTTSSLARSNPDILAPRRTPASQPADDPRASQPDLHDDEFGISAALTAQLEHHSESAATGSSPSAPTPQDAVDARPTHSAPGANVEGQGDDSQSPLQSAGESPENDEDLLNPFTGRKLPRSPLRTVLRPPGARESPELPPTPQNPDPVVSTPPSGIHNTPSKRRRPGNVAGVAARPTSPTKEDSQRKEQHGLGSGPPPQKNTHKTMALRVARRGSPKQIVEQKSPPSQKGKEPEGRPRSEFAPGTHPRRSIRLNPHAQKESERDALLKEVERLEADLELATRANDSAAKGLHSSADNSEVVDLLRRHLLPAEGTGTETESNGEWLEAAMNPMALLGFNGMSSLNIPPPIQEKKEEVEPPPISHHPIPMTASEELPYLQVFTPLAFTSTITTLPPSPDDEGGPTLQKHTIHIRSAAPPGLFVAQLEMTVNTRTHAVSGLTVPRLDPATADELRLLVNRVCHPMAPHHSALSRNVNVLTWAMGEWYRVALKRAKFWHALERQLGPEAKDGQGELVRAMRTRKKRRRRGQGQQQGEDANVGASFESAGSGSLDGMLLSKADLLPHMGRTSMDLEVPCSAEANGIQSELRVRWRIDFDWTGEARSDLGVEVGVPAKWQAADDRNSIVGLPKLFNNLIKGGEDPLTAVKTVVALLAGEPPA</sequence>
<feature type="compositionally biased region" description="Basic and acidic residues" evidence="1">
    <location>
        <begin position="82"/>
        <end position="95"/>
    </location>
</feature>
<feature type="compositionally biased region" description="Basic residues" evidence="1">
    <location>
        <begin position="573"/>
        <end position="582"/>
    </location>
</feature>
<dbReference type="EMBL" id="LKEB01000038">
    <property type="protein sequence ID" value="ROW07521.1"/>
    <property type="molecule type" value="Genomic_DNA"/>
</dbReference>
<keyword evidence="3" id="KW-1185">Reference proteome</keyword>